<comment type="cofactor">
    <cofactor evidence="2">
        <name>Mn(2+)</name>
        <dbReference type="ChEBI" id="CHEBI:29035"/>
    </cofactor>
</comment>
<dbReference type="UniPathway" id="UPA00275">
    <property type="reaction ID" value="UER00399"/>
</dbReference>
<dbReference type="OrthoDB" id="9793111at2"/>
<feature type="binding site" evidence="14">
    <location>
        <position position="218"/>
    </location>
    <ligand>
        <name>Mg(2+)</name>
        <dbReference type="ChEBI" id="CHEBI:18420"/>
        <label>2</label>
    </ligand>
</feature>
<dbReference type="GO" id="GO:0000287">
    <property type="term" value="F:magnesium ion binding"/>
    <property type="evidence" value="ECO:0007669"/>
    <property type="project" value="UniProtKB-UniRule"/>
</dbReference>
<dbReference type="InterPro" id="IPR032677">
    <property type="entry name" value="GTP_cyclohydro_II"/>
</dbReference>
<name>A0A4Q2U5G9_9HYPH</name>
<dbReference type="EMBL" id="QYBB01000012">
    <property type="protein sequence ID" value="RYC31662.1"/>
    <property type="molecule type" value="Genomic_DNA"/>
</dbReference>
<feature type="binding site" evidence="14">
    <location>
        <begin position="215"/>
        <end position="219"/>
    </location>
    <ligand>
        <name>D-ribulose 5-phosphate</name>
        <dbReference type="ChEBI" id="CHEBI:58121"/>
    </ligand>
</feature>
<dbReference type="InterPro" id="IPR000422">
    <property type="entry name" value="DHBP_synthase_RibB"/>
</dbReference>
<keyword evidence="11 14" id="KW-0460">Magnesium</keyword>
<feature type="binding site" evidence="14">
    <location>
        <position position="103"/>
    </location>
    <ligand>
        <name>Mg(2+)</name>
        <dbReference type="ChEBI" id="CHEBI:18420"/>
        <label>2</label>
    </ligand>
</feature>
<evidence type="ECO:0000256" key="5">
    <source>
        <dbReference type="ARBA" id="ARBA00005520"/>
    </source>
</evidence>
<dbReference type="Gene3D" id="3.90.870.10">
    <property type="entry name" value="DHBP synthase"/>
    <property type="match status" value="1"/>
</dbReference>
<proteinExistence type="inferred from homology"/>
<dbReference type="Gene3D" id="3.40.50.10990">
    <property type="entry name" value="GTP cyclohydrolase II"/>
    <property type="match status" value="1"/>
</dbReference>
<evidence type="ECO:0000256" key="8">
    <source>
        <dbReference type="ARBA" id="ARBA00018836"/>
    </source>
</evidence>
<evidence type="ECO:0000256" key="11">
    <source>
        <dbReference type="ARBA" id="ARBA00022842"/>
    </source>
</evidence>
<feature type="site" description="Essential for catalytic activity" evidence="14">
    <location>
        <position position="239"/>
    </location>
</feature>
<keyword evidence="17" id="KW-1185">Reference proteome</keyword>
<reference evidence="16 17" key="2">
    <citation type="submission" date="2019-02" db="EMBL/GenBank/DDBJ databases">
        <title>'Lichenibacterium ramalinii' gen. nov. sp. nov., 'Lichenibacterium minor' gen. nov. sp. nov.</title>
        <authorList>
            <person name="Pankratov T."/>
        </authorList>
    </citation>
    <scope>NUCLEOTIDE SEQUENCE [LARGE SCALE GENOMIC DNA]</scope>
    <source>
        <strain evidence="16 17">RmlP026</strain>
    </source>
</reference>
<sequence length="433" mass="45858">MKLAQWLTAHAVTRSAFARRIGVTPGAVTQMCGPGAWVSRDTAELILRETAGGVTPNDFLSGLFPPRAPDGAKTMSDQNAVMEAIEAIARGEIIVVTDDGDRENEGDLVVAAQHCTTEKMAFIIRNCCGIVCTPMTGAEARRLNLAPMVAANDAPLGTAFTVTVDVKHGLTTGISAEQRANTVRALSNGNMGASDFVRPGHVFPLIARDGGVLTRSGHTEAAVDLCRLAGLPPVAVICELANDDGTVMVGPQIEDFAGKHALKRISVADLIAYRQSREKLVERVATFPVKTAIGELTGYTFTTPFDEVQHFAFVHGRIGDGRGVPVRLHRADIVKDVLGGNHIVNRTLERFAAEGRGVLVYLRDGTAGVPISSVSEEGSDAKRVSQWREIGVGAQILRDLGIASIKLLASSERTYVGLSGFGIEIASTEALGG</sequence>
<dbReference type="NCBIfam" id="TIGR00506">
    <property type="entry name" value="ribB"/>
    <property type="match status" value="1"/>
</dbReference>
<dbReference type="Proteomes" id="UP000290759">
    <property type="component" value="Unassembled WGS sequence"/>
</dbReference>
<evidence type="ECO:0000256" key="3">
    <source>
        <dbReference type="ARBA" id="ARBA00002284"/>
    </source>
</evidence>
<evidence type="ECO:0000256" key="9">
    <source>
        <dbReference type="ARBA" id="ARBA00022619"/>
    </source>
</evidence>
<dbReference type="EC" id="4.1.99.12" evidence="7 14"/>
<evidence type="ECO:0000256" key="10">
    <source>
        <dbReference type="ARBA" id="ARBA00022723"/>
    </source>
</evidence>
<feature type="binding site" evidence="14">
    <location>
        <begin position="102"/>
        <end position="103"/>
    </location>
    <ligand>
        <name>D-ribulose 5-phosphate</name>
        <dbReference type="ChEBI" id="CHEBI:58121"/>
    </ligand>
</feature>
<feature type="domain" description="GTP cyclohydrolase II" evidence="15">
    <location>
        <begin position="282"/>
        <end position="427"/>
    </location>
</feature>
<dbReference type="GO" id="GO:0009231">
    <property type="term" value="P:riboflavin biosynthetic process"/>
    <property type="evidence" value="ECO:0007669"/>
    <property type="project" value="UniProtKB-UniRule"/>
</dbReference>
<dbReference type="FunFam" id="3.90.870.10:FF:000001">
    <property type="entry name" value="Riboflavin biosynthesis protein RibBA"/>
    <property type="match status" value="1"/>
</dbReference>
<dbReference type="RefSeq" id="WP_129226943.1">
    <property type="nucleotide sequence ID" value="NZ_QYBB01000012.1"/>
</dbReference>
<dbReference type="Pfam" id="PF00925">
    <property type="entry name" value="GTP_cyclohydro2"/>
    <property type="match status" value="1"/>
</dbReference>
<evidence type="ECO:0000256" key="2">
    <source>
        <dbReference type="ARBA" id="ARBA00001936"/>
    </source>
</evidence>
<dbReference type="AlphaFoldDB" id="A0A4Q2U5G9"/>
<dbReference type="GO" id="GO:0008686">
    <property type="term" value="F:3,4-dihydroxy-2-butanone-4-phosphate synthase activity"/>
    <property type="evidence" value="ECO:0007669"/>
    <property type="project" value="UniProtKB-UniRule"/>
</dbReference>
<dbReference type="InterPro" id="IPR017945">
    <property type="entry name" value="DHBP_synth_RibB-like_a/b_dom"/>
</dbReference>
<keyword evidence="9 14" id="KW-0686">Riboflavin biosynthesis</keyword>
<comment type="subunit">
    <text evidence="14">Homodimer.</text>
</comment>
<evidence type="ECO:0000256" key="12">
    <source>
        <dbReference type="ARBA" id="ARBA00023211"/>
    </source>
</evidence>
<evidence type="ECO:0000256" key="4">
    <source>
        <dbReference type="ARBA" id="ARBA00004904"/>
    </source>
</evidence>
<evidence type="ECO:0000313" key="16">
    <source>
        <dbReference type="EMBL" id="RYC31662.1"/>
    </source>
</evidence>
<evidence type="ECO:0000256" key="14">
    <source>
        <dbReference type="HAMAP-Rule" id="MF_00180"/>
    </source>
</evidence>
<comment type="similarity">
    <text evidence="5">In the N-terminal section; belongs to the DHBP synthase family.</text>
</comment>
<accession>A0A4Q2U5G9</accession>
<organism evidence="16 17">
    <name type="scientific">Lichenibacterium minor</name>
    <dbReference type="NCBI Taxonomy" id="2316528"/>
    <lineage>
        <taxon>Bacteria</taxon>
        <taxon>Pseudomonadati</taxon>
        <taxon>Pseudomonadota</taxon>
        <taxon>Alphaproteobacteria</taxon>
        <taxon>Hyphomicrobiales</taxon>
        <taxon>Lichenihabitantaceae</taxon>
        <taxon>Lichenibacterium</taxon>
    </lineage>
</organism>
<comment type="similarity">
    <text evidence="14">Belongs to the DHBP synthase family.</text>
</comment>
<evidence type="ECO:0000259" key="15">
    <source>
        <dbReference type="Pfam" id="PF00925"/>
    </source>
</evidence>
<dbReference type="InterPro" id="IPR036144">
    <property type="entry name" value="RibA-like_sf"/>
</dbReference>
<dbReference type="SUPFAM" id="SSF55821">
    <property type="entry name" value="YrdC/RibB"/>
    <property type="match status" value="1"/>
</dbReference>
<dbReference type="GO" id="GO:0030145">
    <property type="term" value="F:manganese ion binding"/>
    <property type="evidence" value="ECO:0007669"/>
    <property type="project" value="UniProtKB-UniRule"/>
</dbReference>
<keyword evidence="12 14" id="KW-0464">Manganese</keyword>
<feature type="binding site" evidence="14">
    <location>
        <position position="103"/>
    </location>
    <ligand>
        <name>Mg(2+)</name>
        <dbReference type="ChEBI" id="CHEBI:18420"/>
        <label>1</label>
    </ligand>
</feature>
<comment type="pathway">
    <text evidence="4 14">Cofactor biosynthesis; riboflavin biosynthesis; 2-hydroxy-3-oxobutyl phosphate from D-ribulose 5-phosphate: step 1/1.</text>
</comment>
<dbReference type="PANTHER" id="PTHR21327">
    <property type="entry name" value="GTP CYCLOHYDROLASE II-RELATED"/>
    <property type="match status" value="1"/>
</dbReference>
<protein>
    <recommendedName>
        <fullName evidence="8 14">3,4-dihydroxy-2-butanone 4-phosphate synthase</fullName>
        <shortName evidence="14">DHBP synthase</shortName>
        <ecNumber evidence="7 14">4.1.99.12</ecNumber>
    </recommendedName>
</protein>
<dbReference type="PANTHER" id="PTHR21327:SF18">
    <property type="entry name" value="3,4-DIHYDROXY-2-BUTANONE 4-PHOSPHATE SYNTHASE"/>
    <property type="match status" value="1"/>
</dbReference>
<comment type="cofactor">
    <cofactor evidence="14">
        <name>Mg(2+)</name>
        <dbReference type="ChEBI" id="CHEBI:18420"/>
    </cofactor>
    <cofactor evidence="14">
        <name>Mn(2+)</name>
        <dbReference type="ChEBI" id="CHEBI:29035"/>
    </cofactor>
    <text evidence="14">Binds 2 divalent metal cations per subunit. Magnesium or manganese.</text>
</comment>
<dbReference type="GO" id="GO:0005829">
    <property type="term" value="C:cytosol"/>
    <property type="evidence" value="ECO:0007669"/>
    <property type="project" value="TreeGrafter"/>
</dbReference>
<dbReference type="GO" id="GO:0003935">
    <property type="term" value="F:GTP cyclohydrolase II activity"/>
    <property type="evidence" value="ECO:0007669"/>
    <property type="project" value="TreeGrafter"/>
</dbReference>
<reference evidence="16 17" key="1">
    <citation type="submission" date="2018-12" db="EMBL/GenBank/DDBJ databases">
        <authorList>
            <person name="Grouzdev D.S."/>
            <person name="Krutkina M.S."/>
        </authorList>
    </citation>
    <scope>NUCLEOTIDE SEQUENCE [LARGE SCALE GENOMIC DNA]</scope>
    <source>
        <strain evidence="16 17">RmlP026</strain>
    </source>
</reference>
<keyword evidence="13 14" id="KW-0456">Lyase</keyword>
<comment type="similarity">
    <text evidence="6">In the C-terminal section; belongs to the GTP cyclohydrolase II family.</text>
</comment>
<gene>
    <name evidence="14 16" type="primary">ribB</name>
    <name evidence="16" type="ORF">D3273_12340</name>
</gene>
<comment type="catalytic activity">
    <reaction evidence="1 14">
        <text>D-ribulose 5-phosphate = (2S)-2-hydroxy-3-oxobutyl phosphate + formate + H(+)</text>
        <dbReference type="Rhea" id="RHEA:18457"/>
        <dbReference type="ChEBI" id="CHEBI:15378"/>
        <dbReference type="ChEBI" id="CHEBI:15740"/>
        <dbReference type="ChEBI" id="CHEBI:58121"/>
        <dbReference type="ChEBI" id="CHEBI:58830"/>
        <dbReference type="EC" id="4.1.99.12"/>
    </reaction>
</comment>
<feature type="binding site" evidence="14">
    <location>
        <position position="107"/>
    </location>
    <ligand>
        <name>D-ribulose 5-phosphate</name>
        <dbReference type="ChEBI" id="CHEBI:58121"/>
    </ligand>
</feature>
<dbReference type="PIRSF" id="PIRSF001259">
    <property type="entry name" value="RibA"/>
    <property type="match status" value="1"/>
</dbReference>
<evidence type="ECO:0000256" key="13">
    <source>
        <dbReference type="ARBA" id="ARBA00023239"/>
    </source>
</evidence>
<evidence type="ECO:0000256" key="7">
    <source>
        <dbReference type="ARBA" id="ARBA00012153"/>
    </source>
</evidence>
<comment type="function">
    <text evidence="3 14">Catalyzes the conversion of D-ribulose 5-phosphate to formate and 3,4-dihydroxy-2-butanone 4-phosphate.</text>
</comment>
<comment type="caution">
    <text evidence="16">The sequence shown here is derived from an EMBL/GenBank/DDBJ whole genome shotgun (WGS) entry which is preliminary data.</text>
</comment>
<evidence type="ECO:0000256" key="6">
    <source>
        <dbReference type="ARBA" id="ARBA00008976"/>
    </source>
</evidence>
<evidence type="ECO:0000313" key="17">
    <source>
        <dbReference type="Proteomes" id="UP000290759"/>
    </source>
</evidence>
<dbReference type="SUPFAM" id="SSF142695">
    <property type="entry name" value="RibA-like"/>
    <property type="match status" value="1"/>
</dbReference>
<keyword evidence="10 14" id="KW-0479">Metal-binding</keyword>
<evidence type="ECO:0000256" key="1">
    <source>
        <dbReference type="ARBA" id="ARBA00000141"/>
    </source>
</evidence>
<dbReference type="HAMAP" id="MF_00180">
    <property type="entry name" value="RibB"/>
    <property type="match status" value="1"/>
</dbReference>
<dbReference type="Pfam" id="PF00926">
    <property type="entry name" value="DHBP_synthase"/>
    <property type="match status" value="1"/>
</dbReference>
<feature type="site" description="Essential for catalytic activity" evidence="14">
    <location>
        <position position="201"/>
    </location>
</feature>